<dbReference type="OrthoDB" id="10445052at2759"/>
<evidence type="ECO:0000313" key="2">
    <source>
        <dbReference type="Proteomes" id="UP000596742"/>
    </source>
</evidence>
<reference evidence="1" key="1">
    <citation type="submission" date="2018-11" db="EMBL/GenBank/DDBJ databases">
        <authorList>
            <person name="Alioto T."/>
            <person name="Alioto T."/>
        </authorList>
    </citation>
    <scope>NUCLEOTIDE SEQUENCE</scope>
</reference>
<protein>
    <submittedName>
        <fullName evidence="1">Uncharacterized protein</fullName>
    </submittedName>
</protein>
<dbReference type="AlphaFoldDB" id="A0A8B6CNQ5"/>
<name>A0A8B6CNQ5_MYTGA</name>
<dbReference type="EMBL" id="UYJE01002072">
    <property type="protein sequence ID" value="VDI07591.1"/>
    <property type="molecule type" value="Genomic_DNA"/>
</dbReference>
<organism evidence="1 2">
    <name type="scientific">Mytilus galloprovincialis</name>
    <name type="common">Mediterranean mussel</name>
    <dbReference type="NCBI Taxonomy" id="29158"/>
    <lineage>
        <taxon>Eukaryota</taxon>
        <taxon>Metazoa</taxon>
        <taxon>Spiralia</taxon>
        <taxon>Lophotrochozoa</taxon>
        <taxon>Mollusca</taxon>
        <taxon>Bivalvia</taxon>
        <taxon>Autobranchia</taxon>
        <taxon>Pteriomorphia</taxon>
        <taxon>Mytilida</taxon>
        <taxon>Mytiloidea</taxon>
        <taxon>Mytilidae</taxon>
        <taxon>Mytilinae</taxon>
        <taxon>Mytilus</taxon>
    </lineage>
</organism>
<keyword evidence="2" id="KW-1185">Reference proteome</keyword>
<comment type="caution">
    <text evidence="1">The sequence shown here is derived from an EMBL/GenBank/DDBJ whole genome shotgun (WGS) entry which is preliminary data.</text>
</comment>
<dbReference type="Proteomes" id="UP000596742">
    <property type="component" value="Unassembled WGS sequence"/>
</dbReference>
<dbReference type="InterPro" id="IPR013083">
    <property type="entry name" value="Znf_RING/FYVE/PHD"/>
</dbReference>
<accession>A0A8B6CNQ5</accession>
<gene>
    <name evidence="1" type="ORF">MGAL_10B090482</name>
</gene>
<proteinExistence type="predicted"/>
<dbReference type="Gene3D" id="3.30.40.10">
    <property type="entry name" value="Zinc/RING finger domain, C3HC4 (zinc finger)"/>
    <property type="match status" value="1"/>
</dbReference>
<evidence type="ECO:0000313" key="1">
    <source>
        <dbReference type="EMBL" id="VDI07591.1"/>
    </source>
</evidence>
<sequence>MWLHKECSNLTEEEFKKPSENDNLTYTCPLCENLEDIFINESFIQFELENYREGTNTPLNVTFNIEEEEEECVHIDTNNSNPQQENESKSKTEVHVSYNQGFKQEQLVNDINQEETKVKTVGPDELNQHSPIHVIDQP</sequence>